<comment type="similarity">
    <text evidence="1">Belongs to the ParB family.</text>
</comment>
<dbReference type="Gene3D" id="3.90.1530.30">
    <property type="match status" value="1"/>
</dbReference>
<dbReference type="InterPro" id="IPR050336">
    <property type="entry name" value="Chromosome_partition/occlusion"/>
</dbReference>
<reference evidence="6" key="1">
    <citation type="journal article" date="2019" name="Int. J. Syst. Evol. Microbiol.">
        <title>The Global Catalogue of Microorganisms (GCM) 10K type strain sequencing project: providing services to taxonomists for standard genome sequencing and annotation.</title>
        <authorList>
            <consortium name="The Broad Institute Genomics Platform"/>
            <consortium name="The Broad Institute Genome Sequencing Center for Infectious Disease"/>
            <person name="Wu L."/>
            <person name="Ma J."/>
        </authorList>
    </citation>
    <scope>NUCLEOTIDE SEQUENCE [LARGE SCALE GENOMIC DNA]</scope>
    <source>
        <strain evidence="6">JCM 17986</strain>
    </source>
</reference>
<dbReference type="Pfam" id="PF17762">
    <property type="entry name" value="HTH_ParB"/>
    <property type="match status" value="1"/>
</dbReference>
<dbReference type="InterPro" id="IPR003115">
    <property type="entry name" value="ParB_N"/>
</dbReference>
<dbReference type="SUPFAM" id="SSF110849">
    <property type="entry name" value="ParB/Sulfiredoxin"/>
    <property type="match status" value="1"/>
</dbReference>
<proteinExistence type="inferred from homology"/>
<dbReference type="Gene3D" id="1.10.10.2830">
    <property type="match status" value="1"/>
</dbReference>
<dbReference type="EMBL" id="BAABHS010000020">
    <property type="protein sequence ID" value="GAA4978466.1"/>
    <property type="molecule type" value="Genomic_DNA"/>
</dbReference>
<sequence length="350" mass="37480">MAGQRTSLASLAGKKVEDVPGRDAVTLLTLPLSAVAPTPLNPRTHFGTATELAELASSMRRRQLQPIVVVTRTLYLKHFPEHDRIVGSEQTSYVIAVGERRFRAACAAGHATIEAAIRDEVIATRQDFVDAVLSENLDRKNFDPIEEAHAINLLVQEFGSARAAAAHRDKKESWVSQRRSLLRLAGPIQDLVRTKQMPVEAARSLAKAVKDHQLDAQQQLDWWAAKQLAVASARDTVLAPESEASDAATPPGTHQGTEPRALPDSSTADQKVEPASAPRGGKPRGAVGGTGDKRGQVPHQAAPQRAPGGSPEVTVFSVSTRSPKELAAALAAELSAEDLVALIEELHTHV</sequence>
<keyword evidence="2" id="KW-0159">Chromosome partition</keyword>
<dbReference type="SUPFAM" id="SSF109709">
    <property type="entry name" value="KorB DNA-binding domain-like"/>
    <property type="match status" value="1"/>
</dbReference>
<accession>A0ABP9HUY8</accession>
<evidence type="ECO:0000313" key="5">
    <source>
        <dbReference type="EMBL" id="GAA4978466.1"/>
    </source>
</evidence>
<name>A0ABP9HUY8_9ACTN</name>
<dbReference type="InterPro" id="IPR004437">
    <property type="entry name" value="ParB/RepB/Spo0J"/>
</dbReference>
<organism evidence="5 6">
    <name type="scientific">Yinghuangia aomiensis</name>
    <dbReference type="NCBI Taxonomy" id="676205"/>
    <lineage>
        <taxon>Bacteria</taxon>
        <taxon>Bacillati</taxon>
        <taxon>Actinomycetota</taxon>
        <taxon>Actinomycetes</taxon>
        <taxon>Kitasatosporales</taxon>
        <taxon>Streptomycetaceae</taxon>
        <taxon>Yinghuangia</taxon>
    </lineage>
</organism>
<evidence type="ECO:0000256" key="2">
    <source>
        <dbReference type="ARBA" id="ARBA00022829"/>
    </source>
</evidence>
<evidence type="ECO:0000313" key="6">
    <source>
        <dbReference type="Proteomes" id="UP001500466"/>
    </source>
</evidence>
<evidence type="ECO:0000259" key="4">
    <source>
        <dbReference type="SMART" id="SM00470"/>
    </source>
</evidence>
<dbReference type="InterPro" id="IPR036086">
    <property type="entry name" value="ParB/Sulfiredoxin_sf"/>
</dbReference>
<gene>
    <name evidence="5" type="ORF">GCM10023205_53150</name>
</gene>
<dbReference type="Pfam" id="PF02195">
    <property type="entry name" value="ParB_N"/>
    <property type="match status" value="1"/>
</dbReference>
<dbReference type="InterPro" id="IPR041468">
    <property type="entry name" value="HTH_ParB/Spo0J"/>
</dbReference>
<evidence type="ECO:0000256" key="3">
    <source>
        <dbReference type="SAM" id="MobiDB-lite"/>
    </source>
</evidence>
<dbReference type="Proteomes" id="UP001500466">
    <property type="component" value="Unassembled WGS sequence"/>
</dbReference>
<dbReference type="PANTHER" id="PTHR33375:SF1">
    <property type="entry name" value="CHROMOSOME-PARTITIONING PROTEIN PARB-RELATED"/>
    <property type="match status" value="1"/>
</dbReference>
<feature type="region of interest" description="Disordered" evidence="3">
    <location>
        <begin position="237"/>
        <end position="317"/>
    </location>
</feature>
<protein>
    <recommendedName>
        <fullName evidence="4">ParB-like N-terminal domain-containing protein</fullName>
    </recommendedName>
</protein>
<dbReference type="RefSeq" id="WP_345678212.1">
    <property type="nucleotide sequence ID" value="NZ_BAABHS010000020.1"/>
</dbReference>
<comment type="caution">
    <text evidence="5">The sequence shown here is derived from an EMBL/GenBank/DDBJ whole genome shotgun (WGS) entry which is preliminary data.</text>
</comment>
<feature type="domain" description="ParB-like N-terminal" evidence="4">
    <location>
        <begin position="28"/>
        <end position="137"/>
    </location>
</feature>
<dbReference type="SMART" id="SM00470">
    <property type="entry name" value="ParB"/>
    <property type="match status" value="1"/>
</dbReference>
<evidence type="ECO:0000256" key="1">
    <source>
        <dbReference type="ARBA" id="ARBA00006295"/>
    </source>
</evidence>
<dbReference type="NCBIfam" id="TIGR00180">
    <property type="entry name" value="parB_part"/>
    <property type="match status" value="1"/>
</dbReference>
<dbReference type="PANTHER" id="PTHR33375">
    <property type="entry name" value="CHROMOSOME-PARTITIONING PROTEIN PARB-RELATED"/>
    <property type="match status" value="1"/>
</dbReference>
<keyword evidence="6" id="KW-1185">Reference proteome</keyword>